<protein>
    <submittedName>
        <fullName evidence="2">Uncharacterized protein</fullName>
    </submittedName>
</protein>
<accession>A0A0F9EY98</accession>
<sequence>FSAPIVFARSVQDVAINYWNTWIFDITFGMSFIGIRLYIPFVVLLVGMIIAFGYQGLLFPDLPF</sequence>
<feature type="transmembrane region" description="Helical" evidence="1">
    <location>
        <begin position="37"/>
        <end position="57"/>
    </location>
</feature>
<gene>
    <name evidence="2" type="ORF">LCGC14_2018420</name>
</gene>
<name>A0A0F9EY98_9ZZZZ</name>
<feature type="non-terminal residue" evidence="2">
    <location>
        <position position="1"/>
    </location>
</feature>
<dbReference type="EMBL" id="LAZR01023271">
    <property type="protein sequence ID" value="KKL79083.1"/>
    <property type="molecule type" value="Genomic_DNA"/>
</dbReference>
<keyword evidence="1" id="KW-0812">Transmembrane</keyword>
<comment type="caution">
    <text evidence="2">The sequence shown here is derived from an EMBL/GenBank/DDBJ whole genome shotgun (WGS) entry which is preliminary data.</text>
</comment>
<proteinExistence type="predicted"/>
<reference evidence="2" key="1">
    <citation type="journal article" date="2015" name="Nature">
        <title>Complex archaea that bridge the gap between prokaryotes and eukaryotes.</title>
        <authorList>
            <person name="Spang A."/>
            <person name="Saw J.H."/>
            <person name="Jorgensen S.L."/>
            <person name="Zaremba-Niedzwiedzka K."/>
            <person name="Martijn J."/>
            <person name="Lind A.E."/>
            <person name="van Eijk R."/>
            <person name="Schleper C."/>
            <person name="Guy L."/>
            <person name="Ettema T.J."/>
        </authorList>
    </citation>
    <scope>NUCLEOTIDE SEQUENCE</scope>
</reference>
<evidence type="ECO:0000313" key="2">
    <source>
        <dbReference type="EMBL" id="KKL79083.1"/>
    </source>
</evidence>
<organism evidence="2">
    <name type="scientific">marine sediment metagenome</name>
    <dbReference type="NCBI Taxonomy" id="412755"/>
    <lineage>
        <taxon>unclassified sequences</taxon>
        <taxon>metagenomes</taxon>
        <taxon>ecological metagenomes</taxon>
    </lineage>
</organism>
<dbReference type="AlphaFoldDB" id="A0A0F9EY98"/>
<keyword evidence="1" id="KW-1133">Transmembrane helix</keyword>
<evidence type="ECO:0000256" key="1">
    <source>
        <dbReference type="SAM" id="Phobius"/>
    </source>
</evidence>
<keyword evidence="1" id="KW-0472">Membrane</keyword>